<organism evidence="1 2">
    <name type="scientific">Arabis nemorensis</name>
    <dbReference type="NCBI Taxonomy" id="586526"/>
    <lineage>
        <taxon>Eukaryota</taxon>
        <taxon>Viridiplantae</taxon>
        <taxon>Streptophyta</taxon>
        <taxon>Embryophyta</taxon>
        <taxon>Tracheophyta</taxon>
        <taxon>Spermatophyta</taxon>
        <taxon>Magnoliopsida</taxon>
        <taxon>eudicotyledons</taxon>
        <taxon>Gunneridae</taxon>
        <taxon>Pentapetalae</taxon>
        <taxon>rosids</taxon>
        <taxon>malvids</taxon>
        <taxon>Brassicales</taxon>
        <taxon>Brassicaceae</taxon>
        <taxon>Arabideae</taxon>
        <taxon>Arabis</taxon>
    </lineage>
</organism>
<evidence type="ECO:0000313" key="2">
    <source>
        <dbReference type="Proteomes" id="UP000489600"/>
    </source>
</evidence>
<accession>A0A565BPI7</accession>
<protein>
    <submittedName>
        <fullName evidence="1">Uncharacterized protein</fullName>
    </submittedName>
</protein>
<dbReference type="EMBL" id="CABITT030000004">
    <property type="protein sequence ID" value="VVB02794.1"/>
    <property type="molecule type" value="Genomic_DNA"/>
</dbReference>
<dbReference type="Proteomes" id="UP000489600">
    <property type="component" value="Unassembled WGS sequence"/>
</dbReference>
<comment type="caution">
    <text evidence="1">The sequence shown here is derived from an EMBL/GenBank/DDBJ whole genome shotgun (WGS) entry which is preliminary data.</text>
</comment>
<evidence type="ECO:0000313" key="1">
    <source>
        <dbReference type="EMBL" id="VVB02794.1"/>
    </source>
</evidence>
<gene>
    <name evidence="1" type="ORF">ANE_LOCUS13238</name>
</gene>
<reference evidence="1" key="1">
    <citation type="submission" date="2019-07" db="EMBL/GenBank/DDBJ databases">
        <authorList>
            <person name="Dittberner H."/>
        </authorList>
    </citation>
    <scope>NUCLEOTIDE SEQUENCE [LARGE SCALE GENOMIC DNA]</scope>
</reference>
<name>A0A565BPI7_9BRAS</name>
<keyword evidence="2" id="KW-1185">Reference proteome</keyword>
<sequence>MDAKATSTMTSPTSTLPILSLSQFSLVIFSVYPTRYKPPEPPPPDPHDLAATATVLCSSCPTIPPRPRLKSSRDRILMTSSSLRRWSIKMHDDPSGDGEAMYYVRYAPVTSTSEELLCLGEVGLVSAPILNINPQHPLAIKTMKQTIYDMTIGEV</sequence>
<dbReference type="AlphaFoldDB" id="A0A565BPI7"/>
<proteinExistence type="predicted"/>